<feature type="signal peptide" evidence="4">
    <location>
        <begin position="1"/>
        <end position="18"/>
    </location>
</feature>
<evidence type="ECO:0000256" key="1">
    <source>
        <dbReference type="ARBA" id="ARBA00022723"/>
    </source>
</evidence>
<evidence type="ECO:0008006" key="7">
    <source>
        <dbReference type="Google" id="ProtNLM"/>
    </source>
</evidence>
<protein>
    <recommendedName>
        <fullName evidence="7">Pectate lyase</fullName>
    </recommendedName>
</protein>
<keyword evidence="4" id="KW-0732">Signal</keyword>
<proteinExistence type="predicted"/>
<keyword evidence="6" id="KW-1185">Reference proteome</keyword>
<dbReference type="PANTHER" id="PTHR42970:SF1">
    <property type="entry name" value="PECTATE LYASE C-RELATED"/>
    <property type="match status" value="1"/>
</dbReference>
<keyword evidence="1" id="KW-0479">Metal-binding</keyword>
<dbReference type="GO" id="GO:0046872">
    <property type="term" value="F:metal ion binding"/>
    <property type="evidence" value="ECO:0007669"/>
    <property type="project" value="UniProtKB-KW"/>
</dbReference>
<dbReference type="SUPFAM" id="SSF51126">
    <property type="entry name" value="Pectin lyase-like"/>
    <property type="match status" value="1"/>
</dbReference>
<accession>A0AAN9UQT8</accession>
<dbReference type="EMBL" id="JAKJXP020000039">
    <property type="protein sequence ID" value="KAK7752351.1"/>
    <property type="molecule type" value="Genomic_DNA"/>
</dbReference>
<evidence type="ECO:0000256" key="3">
    <source>
        <dbReference type="SAM" id="MobiDB-lite"/>
    </source>
</evidence>
<dbReference type="PANTHER" id="PTHR42970">
    <property type="entry name" value="PECTATE LYASE C-RELATED"/>
    <property type="match status" value="1"/>
</dbReference>
<dbReference type="Gene3D" id="2.160.20.10">
    <property type="entry name" value="Single-stranded right-handed beta-helix, Pectin lyase-like"/>
    <property type="match status" value="1"/>
</dbReference>
<dbReference type="Proteomes" id="UP001320420">
    <property type="component" value="Unassembled WGS sequence"/>
</dbReference>
<dbReference type="InterPro" id="IPR052063">
    <property type="entry name" value="Polysaccharide_Lyase_1"/>
</dbReference>
<evidence type="ECO:0000256" key="4">
    <source>
        <dbReference type="SAM" id="SignalP"/>
    </source>
</evidence>
<evidence type="ECO:0000256" key="2">
    <source>
        <dbReference type="ARBA" id="ARBA00023180"/>
    </source>
</evidence>
<keyword evidence="2" id="KW-0325">Glycoprotein</keyword>
<dbReference type="AlphaFoldDB" id="A0AAN9UQT8"/>
<dbReference type="InterPro" id="IPR011050">
    <property type="entry name" value="Pectin_lyase_fold/virulence"/>
</dbReference>
<sequence length="803" mass="85485">MKGLIFVAPLITVCVSAAATATSPTSVATRQASGPAPDDSSSRVRVRLYGEGLRVYDDNDTTLWAIPEGDSATTTIGDVSLTLEGTALGASSYKMVYTRFIASLGERIVGAGVSTEEGGPISLSIKGLPEGTHSLLTWHNAWDKLTEAATLTIAIDGEDVLSNVNQSIRVDNIWTAANSYATFDVSSADQIVKITYTPTGADNRAFLNGFEIDGPDIGHQISFPTPAHLDEHFEATNKSVKATWHVPDAVESPKYNVYLGTTPTDLKSVSLGQTDAEVVFSAQLAFPGAEGYGRFARGGRGGQVIKVTSLEDSTEPGTLRYALTVATGPRIVVFDVGGVITTTSRMSINSKYITMAGQTAPGKGIAIQGWPVGLTGASDIIFRHIRVRPGSITNETVDGMGMQGSDYSIFDRCSMGWAKDECFSSRSAYNITFQRNMISEPLNVAGHQNYPPGTAHGYSATISGDIGSFHHNLLAHAEGRSWSMGGGVDADGSFAGRLDMRNNVVYNFGHRVNDGGVHEGLFVNNVYKQGPASNLTYAFKAQYEDSLPGTQQYYCQGNMMPGVFDENSVQYVDDGLGQDSDVACWADVSISPAPTYQKFFEDPFFESFVDTQSASEAYKRVLSDAGASQPARDDHDRRIVNETRTGTYTYTGSVSGEPGLIDNEADAGGLESFPTTTRPGTWDADGDGIADWWDGSTGGDGYDPIEGYLNFLAEPHAFVEPNSGRAAVVDDLVSLLAAGFVEPITFTVSGAAKGTAEVDGSKLVYEAGPEPGVERLEVDIEDSEGSTWSRSFGVAIFAGASEV</sequence>
<feature type="region of interest" description="Disordered" evidence="3">
    <location>
        <begin position="648"/>
        <end position="686"/>
    </location>
</feature>
<evidence type="ECO:0000313" key="6">
    <source>
        <dbReference type="Proteomes" id="UP001320420"/>
    </source>
</evidence>
<reference evidence="5 6" key="1">
    <citation type="submission" date="2024-02" db="EMBL/GenBank/DDBJ databases">
        <title>De novo assembly and annotation of 12 fungi associated with fruit tree decline syndrome in Ontario, Canada.</title>
        <authorList>
            <person name="Sulman M."/>
            <person name="Ellouze W."/>
            <person name="Ilyukhin E."/>
        </authorList>
    </citation>
    <scope>NUCLEOTIDE SEQUENCE [LARGE SCALE GENOMIC DNA]</scope>
    <source>
        <strain evidence="5 6">M11/M66-122</strain>
    </source>
</reference>
<comment type="caution">
    <text evidence="5">The sequence shown here is derived from an EMBL/GenBank/DDBJ whole genome shotgun (WGS) entry which is preliminary data.</text>
</comment>
<gene>
    <name evidence="5" type="ORF">SLS62_005687</name>
</gene>
<evidence type="ECO:0000313" key="5">
    <source>
        <dbReference type="EMBL" id="KAK7752351.1"/>
    </source>
</evidence>
<organism evidence="5 6">
    <name type="scientific">Diatrype stigma</name>
    <dbReference type="NCBI Taxonomy" id="117547"/>
    <lineage>
        <taxon>Eukaryota</taxon>
        <taxon>Fungi</taxon>
        <taxon>Dikarya</taxon>
        <taxon>Ascomycota</taxon>
        <taxon>Pezizomycotina</taxon>
        <taxon>Sordariomycetes</taxon>
        <taxon>Xylariomycetidae</taxon>
        <taxon>Xylariales</taxon>
        <taxon>Diatrypaceae</taxon>
        <taxon>Diatrype</taxon>
    </lineage>
</organism>
<name>A0AAN9UQT8_9PEZI</name>
<feature type="chain" id="PRO_5042978421" description="Pectate lyase" evidence="4">
    <location>
        <begin position="19"/>
        <end position="803"/>
    </location>
</feature>
<dbReference type="InterPro" id="IPR012334">
    <property type="entry name" value="Pectin_lyas_fold"/>
</dbReference>